<accession>A0A084QNI1</accession>
<organism evidence="2 3">
    <name type="scientific">Stachybotrys chlorohalonatus (strain IBT 40285)</name>
    <dbReference type="NCBI Taxonomy" id="1283841"/>
    <lineage>
        <taxon>Eukaryota</taxon>
        <taxon>Fungi</taxon>
        <taxon>Dikarya</taxon>
        <taxon>Ascomycota</taxon>
        <taxon>Pezizomycotina</taxon>
        <taxon>Sordariomycetes</taxon>
        <taxon>Hypocreomycetidae</taxon>
        <taxon>Hypocreales</taxon>
        <taxon>Stachybotryaceae</taxon>
        <taxon>Stachybotrys</taxon>
    </lineage>
</organism>
<evidence type="ECO:0000313" key="2">
    <source>
        <dbReference type="EMBL" id="KFA65516.1"/>
    </source>
</evidence>
<feature type="compositionally biased region" description="Low complexity" evidence="1">
    <location>
        <begin position="428"/>
        <end position="447"/>
    </location>
</feature>
<feature type="compositionally biased region" description="Low complexity" evidence="1">
    <location>
        <begin position="149"/>
        <end position="163"/>
    </location>
</feature>
<feature type="compositionally biased region" description="Polar residues" evidence="1">
    <location>
        <begin position="448"/>
        <end position="466"/>
    </location>
</feature>
<feature type="compositionally biased region" description="Basic and acidic residues" evidence="1">
    <location>
        <begin position="176"/>
        <end position="187"/>
    </location>
</feature>
<feature type="region of interest" description="Disordered" evidence="1">
    <location>
        <begin position="370"/>
        <end position="624"/>
    </location>
</feature>
<dbReference type="OMA" id="KYGVENR"/>
<feature type="compositionally biased region" description="Polar residues" evidence="1">
    <location>
        <begin position="565"/>
        <end position="593"/>
    </location>
</feature>
<reference evidence="2 3" key="1">
    <citation type="journal article" date="2014" name="BMC Genomics">
        <title>Comparative genome sequencing reveals chemotype-specific gene clusters in the toxigenic black mold Stachybotrys.</title>
        <authorList>
            <person name="Semeiks J."/>
            <person name="Borek D."/>
            <person name="Otwinowski Z."/>
            <person name="Grishin N.V."/>
        </authorList>
    </citation>
    <scope>NUCLEOTIDE SEQUENCE [LARGE SCALE GENOMIC DNA]</scope>
    <source>
        <strain evidence="2 3">IBT 40285</strain>
    </source>
</reference>
<feature type="region of interest" description="Disordered" evidence="1">
    <location>
        <begin position="176"/>
        <end position="199"/>
    </location>
</feature>
<name>A0A084QNI1_STAC4</name>
<dbReference type="AlphaFoldDB" id="A0A084QNI1"/>
<sequence>MNSLKVPEQGLRLESNAGNESALPTQAFAITLSDNVIEDMIKCVQEGSGIQLALGSTPASEATRLSCPPVQKTLADSIISQTLLYGSNSHQIERSPDDSYPYDLYLTKPFESTRKAERIPYAGSLFSKPKISSVAAETRTGKAENHGAKSSQSSKGSVSSGLDSDLEALQNGLAAHDKARERARIADKAPAGKKSAAKAKGKLLPGYVSGARSITTSPALNAVRSPPDTPTMSASQQAMERKKEQRFILVHELAVKDRSIEYLQEKWEGVREELQPTLEKVADYKPEKKEWAMKKTYWKELDVWNYDYENQEERQKAIDNAIPHYDKQRLSSSEPEWERLLPKKDRGKGICLSRLQAGFAKGLTQAAPKIKVQKADDSPVSKDDGDVLKLDKPSGAGEAMARSSSNPLPAKSKKPNSNEAQVKRLLGKSTKPAAAPKPSPTKAKPTSIKASGTRVLSQAIITNSDSSGDEAPVAPQKPKPVSRPAAKPSPKPRDTVVVKPRPPIREPMKQQPAKQQPPKRPREEDDDSSSSSGTPLSKRVRDKQPLVAAAMKQRISEAKLGSRGPGTNTHGAKATSPTKSSPLASSPPTNASDLESDAPPIITKKRKAEVDIKPSATKRPAARNVSAEVMSLSYKFKRHYATYEALHYEISALDNPPEEKVDRLLDMRIQLQGMKDEIYQKQSASDRD</sequence>
<gene>
    <name evidence="2" type="ORF">S40285_03242</name>
</gene>
<evidence type="ECO:0000313" key="3">
    <source>
        <dbReference type="Proteomes" id="UP000028524"/>
    </source>
</evidence>
<dbReference type="HOGENOM" id="CLU_013856_1_0_1"/>
<dbReference type="GO" id="GO:0016567">
    <property type="term" value="P:protein ubiquitination"/>
    <property type="evidence" value="ECO:0007669"/>
    <property type="project" value="UniProtKB-UniPathway"/>
</dbReference>
<keyword evidence="3" id="KW-1185">Reference proteome</keyword>
<feature type="compositionally biased region" description="Basic and acidic residues" evidence="1">
    <location>
        <begin position="373"/>
        <end position="392"/>
    </location>
</feature>
<evidence type="ECO:0000256" key="1">
    <source>
        <dbReference type="SAM" id="MobiDB-lite"/>
    </source>
</evidence>
<proteinExistence type="predicted"/>
<dbReference type="STRING" id="1283841.A0A084QNI1"/>
<dbReference type="EMBL" id="KL660595">
    <property type="protein sequence ID" value="KFA65516.1"/>
    <property type="molecule type" value="Genomic_DNA"/>
</dbReference>
<dbReference type="UniPathway" id="UPA00143"/>
<dbReference type="InParanoid" id="A0A084QNI1"/>
<feature type="region of interest" description="Disordered" evidence="1">
    <location>
        <begin position="136"/>
        <end position="163"/>
    </location>
</feature>
<dbReference type="OrthoDB" id="2587563at2759"/>
<protein>
    <submittedName>
        <fullName evidence="2">Uncharacterized protein</fullName>
    </submittedName>
</protein>
<feature type="region of interest" description="Disordered" evidence="1">
    <location>
        <begin position="219"/>
        <end position="238"/>
    </location>
</feature>
<dbReference type="Proteomes" id="UP000028524">
    <property type="component" value="Unassembled WGS sequence"/>
</dbReference>